<organism evidence="1 2">
    <name type="scientific">Pseudocercospora musae</name>
    <dbReference type="NCBI Taxonomy" id="113226"/>
    <lineage>
        <taxon>Eukaryota</taxon>
        <taxon>Fungi</taxon>
        <taxon>Dikarya</taxon>
        <taxon>Ascomycota</taxon>
        <taxon>Pezizomycotina</taxon>
        <taxon>Dothideomycetes</taxon>
        <taxon>Dothideomycetidae</taxon>
        <taxon>Mycosphaerellales</taxon>
        <taxon>Mycosphaerellaceae</taxon>
        <taxon>Pseudocercospora</taxon>
    </lineage>
</organism>
<evidence type="ECO:0000313" key="2">
    <source>
        <dbReference type="Proteomes" id="UP000073492"/>
    </source>
</evidence>
<evidence type="ECO:0000313" key="1">
    <source>
        <dbReference type="EMBL" id="KXT12622.1"/>
    </source>
</evidence>
<accession>A0A139IDE2</accession>
<sequence length="105" mass="11209">MPFHILPLHLPTQLLALVDPQLLLGLLAALWTQPLSCRLLSDAHALIVEPLKQYSVSSSSLSSPPSAAPSAWLRWMEDGVGETESSSESSESEAFVLGVARSLAS</sequence>
<dbReference type="EMBL" id="LFZO01000145">
    <property type="protein sequence ID" value="KXT12622.1"/>
    <property type="molecule type" value="Genomic_DNA"/>
</dbReference>
<protein>
    <submittedName>
        <fullName evidence="1">Uncharacterized protein</fullName>
    </submittedName>
</protein>
<dbReference type="Proteomes" id="UP000073492">
    <property type="component" value="Unassembled WGS sequence"/>
</dbReference>
<keyword evidence="2" id="KW-1185">Reference proteome</keyword>
<dbReference type="AlphaFoldDB" id="A0A139IDE2"/>
<name>A0A139IDE2_9PEZI</name>
<reference evidence="1 2" key="1">
    <citation type="submission" date="2015-07" db="EMBL/GenBank/DDBJ databases">
        <title>Comparative genomics of the Sigatoka disease complex on banana suggests a link between parallel evolutionary changes in Pseudocercospora fijiensis and Pseudocercospora eumusae and increased virulence on the banana host.</title>
        <authorList>
            <person name="Chang T.-C."/>
            <person name="Salvucci A."/>
            <person name="Crous P.W."/>
            <person name="Stergiopoulos I."/>
        </authorList>
    </citation>
    <scope>NUCLEOTIDE SEQUENCE [LARGE SCALE GENOMIC DNA]</scope>
    <source>
        <strain evidence="1 2">CBS 116634</strain>
    </source>
</reference>
<comment type="caution">
    <text evidence="1">The sequence shown here is derived from an EMBL/GenBank/DDBJ whole genome shotgun (WGS) entry which is preliminary data.</text>
</comment>
<gene>
    <name evidence="1" type="ORF">AC579_4221</name>
</gene>
<proteinExistence type="predicted"/>